<feature type="region of interest" description="Disordered" evidence="3">
    <location>
        <begin position="151"/>
        <end position="200"/>
    </location>
</feature>
<evidence type="ECO:0000256" key="3">
    <source>
        <dbReference type="SAM" id="MobiDB-lite"/>
    </source>
</evidence>
<dbReference type="VEuPathDB" id="TriTrypDB:ADEAN_000295900"/>
<dbReference type="OrthoDB" id="263560at2759"/>
<evidence type="ECO:0008006" key="6">
    <source>
        <dbReference type="Google" id="ProtNLM"/>
    </source>
</evidence>
<dbReference type="AlphaFoldDB" id="A0A7G2C8R1"/>
<feature type="compositionally biased region" description="Acidic residues" evidence="3">
    <location>
        <begin position="153"/>
        <end position="165"/>
    </location>
</feature>
<name>A0A7G2C8R1_9TRYP</name>
<evidence type="ECO:0000313" key="5">
    <source>
        <dbReference type="Proteomes" id="UP000515908"/>
    </source>
</evidence>
<sequence>MQGPPAFDKAQMFREAYRATPEQFQVFVRGMEAVLNQWVALLLVAEHCDTRALPTLFQHLVDLFDKKGEVYSDELEDVFDEFFTMSRNVMIQDESTKEVGDTLYDMYCRCCRNDFSSVEHFINTMQIFRQENPLALCVNGAPENELEGAGNLYEEEEEGGEEELDPNAPPPAESAPAAPKNKKKKKNDHVKTAGGWNLVL</sequence>
<dbReference type="PANTHER" id="PTHR21250">
    <property type="entry name" value="PRE-RRNA-PROCESSING PROTEIN TSR2 HOMOLOG"/>
    <property type="match status" value="1"/>
</dbReference>
<protein>
    <recommendedName>
        <fullName evidence="6">Pre-rRNA-processing protein TSR2</fullName>
    </recommendedName>
</protein>
<dbReference type="GO" id="GO:0006364">
    <property type="term" value="P:rRNA processing"/>
    <property type="evidence" value="ECO:0007669"/>
    <property type="project" value="UniProtKB-KW"/>
</dbReference>
<keyword evidence="5" id="KW-1185">Reference proteome</keyword>
<proteinExistence type="inferred from homology"/>
<dbReference type="InterPro" id="IPR019398">
    <property type="entry name" value="Pre-rRNA_process_TSR2"/>
</dbReference>
<dbReference type="EMBL" id="LR877149">
    <property type="protein sequence ID" value="CAD2215504.1"/>
    <property type="molecule type" value="Genomic_DNA"/>
</dbReference>
<gene>
    <name evidence="4" type="ORF">ADEAN_000295900</name>
</gene>
<evidence type="ECO:0000313" key="4">
    <source>
        <dbReference type="EMBL" id="CAD2215504.1"/>
    </source>
</evidence>
<evidence type="ECO:0000256" key="1">
    <source>
        <dbReference type="ARBA" id="ARBA00006524"/>
    </source>
</evidence>
<dbReference type="Proteomes" id="UP000515908">
    <property type="component" value="Chromosome 05"/>
</dbReference>
<reference evidence="4 5" key="1">
    <citation type="submission" date="2020-08" db="EMBL/GenBank/DDBJ databases">
        <authorList>
            <person name="Newling K."/>
            <person name="Davey J."/>
            <person name="Forrester S."/>
        </authorList>
    </citation>
    <scope>NUCLEOTIDE SEQUENCE [LARGE SCALE GENOMIC DNA]</scope>
    <source>
        <strain evidence="5">Crithidia deanei Carvalho (ATCC PRA-265)</strain>
    </source>
</reference>
<organism evidence="4 5">
    <name type="scientific">Angomonas deanei</name>
    <dbReference type="NCBI Taxonomy" id="59799"/>
    <lineage>
        <taxon>Eukaryota</taxon>
        <taxon>Discoba</taxon>
        <taxon>Euglenozoa</taxon>
        <taxon>Kinetoplastea</taxon>
        <taxon>Metakinetoplastina</taxon>
        <taxon>Trypanosomatida</taxon>
        <taxon>Trypanosomatidae</taxon>
        <taxon>Strigomonadinae</taxon>
        <taxon>Angomonas</taxon>
    </lineage>
</organism>
<keyword evidence="2" id="KW-0698">rRNA processing</keyword>
<evidence type="ECO:0000256" key="2">
    <source>
        <dbReference type="ARBA" id="ARBA00022552"/>
    </source>
</evidence>
<accession>A0A7G2C8R1</accession>
<comment type="similarity">
    <text evidence="1">Belongs to the TSR2 family.</text>
</comment>